<dbReference type="NCBIfam" id="NF045760">
    <property type="entry name" value="YtpR"/>
    <property type="match status" value="1"/>
</dbReference>
<dbReference type="EMBL" id="BANC01000117">
    <property type="protein sequence ID" value="GAN81807.1"/>
    <property type="molecule type" value="Genomic_DNA"/>
</dbReference>
<dbReference type="RefSeq" id="WP_048880194.1">
    <property type="nucleotide sequence ID" value="NZ_BANC01000117.1"/>
</dbReference>
<dbReference type="Proteomes" id="UP000032668">
    <property type="component" value="Unassembled WGS sequence"/>
</dbReference>
<evidence type="ECO:0000259" key="18">
    <source>
        <dbReference type="PROSITE" id="PS51447"/>
    </source>
</evidence>
<evidence type="ECO:0000256" key="1">
    <source>
        <dbReference type="ARBA" id="ARBA00004496"/>
    </source>
</evidence>
<dbReference type="GO" id="GO:0004826">
    <property type="term" value="F:phenylalanine-tRNA ligase activity"/>
    <property type="evidence" value="ECO:0007669"/>
    <property type="project" value="UniProtKB-UniRule"/>
</dbReference>
<keyword evidence="4 15" id="KW-0963">Cytoplasm</keyword>
<comment type="cofactor">
    <cofactor evidence="15">
        <name>Mg(2+)</name>
        <dbReference type="ChEBI" id="CHEBI:18420"/>
    </cofactor>
    <text evidence="15">Binds 2 magnesium ions per tetramer.</text>
</comment>
<dbReference type="HAMAP" id="MF_00283">
    <property type="entry name" value="Phe_tRNA_synth_beta1"/>
    <property type="match status" value="1"/>
</dbReference>
<evidence type="ECO:0000256" key="2">
    <source>
        <dbReference type="ARBA" id="ARBA00008653"/>
    </source>
</evidence>
<feature type="binding site" evidence="15">
    <location>
        <position position="487"/>
    </location>
    <ligand>
        <name>Mg(2+)</name>
        <dbReference type="ChEBI" id="CHEBI:18420"/>
        <note>shared with alpha subunit</note>
    </ligand>
</feature>
<dbReference type="Pfam" id="PF03483">
    <property type="entry name" value="B3_4"/>
    <property type="match status" value="1"/>
</dbReference>
<organism evidence="20 21">
    <name type="scientific">Acidocella aminolytica 101 = DSM 11237</name>
    <dbReference type="NCBI Taxonomy" id="1120923"/>
    <lineage>
        <taxon>Bacteria</taxon>
        <taxon>Pseudomonadati</taxon>
        <taxon>Pseudomonadota</taxon>
        <taxon>Alphaproteobacteria</taxon>
        <taxon>Acetobacterales</taxon>
        <taxon>Acidocellaceae</taxon>
        <taxon>Acidocella</taxon>
    </lineage>
</organism>
<dbReference type="SUPFAM" id="SSF55681">
    <property type="entry name" value="Class II aaRS and biotin synthetases"/>
    <property type="match status" value="1"/>
</dbReference>
<accession>A0A0D6PJG5</accession>
<dbReference type="STRING" id="1120923.SAMN02746095_01269"/>
<comment type="similarity">
    <text evidence="2 15">Belongs to the phenylalanyl-tRNA synthetase beta subunit family. Type 1 subfamily.</text>
</comment>
<dbReference type="GO" id="GO:0000049">
    <property type="term" value="F:tRNA binding"/>
    <property type="evidence" value="ECO:0007669"/>
    <property type="project" value="UniProtKB-UniRule"/>
</dbReference>
<dbReference type="GO" id="GO:0000287">
    <property type="term" value="F:magnesium ion binding"/>
    <property type="evidence" value="ECO:0007669"/>
    <property type="project" value="UniProtKB-UniRule"/>
</dbReference>
<dbReference type="FunFam" id="2.40.50.140:FF:000045">
    <property type="entry name" value="Phenylalanine--tRNA ligase beta subunit"/>
    <property type="match status" value="1"/>
</dbReference>
<evidence type="ECO:0000313" key="21">
    <source>
        <dbReference type="Proteomes" id="UP000032668"/>
    </source>
</evidence>
<comment type="caution">
    <text evidence="20">The sequence shown here is derived from an EMBL/GenBank/DDBJ whole genome shotgun (WGS) entry which is preliminary data.</text>
</comment>
<feature type="domain" description="TRNA-binding" evidence="17">
    <location>
        <begin position="39"/>
        <end position="148"/>
    </location>
</feature>
<feature type="binding site" evidence="15">
    <location>
        <position position="488"/>
    </location>
    <ligand>
        <name>Mg(2+)</name>
        <dbReference type="ChEBI" id="CHEBI:18420"/>
        <note>shared with alpha subunit</note>
    </ligand>
</feature>
<dbReference type="InterPro" id="IPR005146">
    <property type="entry name" value="B3/B4_tRNA-bd"/>
</dbReference>
<dbReference type="PROSITE" id="PS50886">
    <property type="entry name" value="TRBD"/>
    <property type="match status" value="1"/>
</dbReference>
<evidence type="ECO:0000256" key="7">
    <source>
        <dbReference type="ARBA" id="ARBA00022723"/>
    </source>
</evidence>
<dbReference type="InterPro" id="IPR041616">
    <property type="entry name" value="PheRS_beta_core"/>
</dbReference>
<keyword evidence="8 15" id="KW-0547">Nucleotide-binding</keyword>
<dbReference type="GO" id="GO:0009328">
    <property type="term" value="C:phenylalanine-tRNA ligase complex"/>
    <property type="evidence" value="ECO:0007669"/>
    <property type="project" value="TreeGrafter"/>
</dbReference>
<evidence type="ECO:0000256" key="15">
    <source>
        <dbReference type="HAMAP-Rule" id="MF_00283"/>
    </source>
</evidence>
<dbReference type="Pfam" id="PF01588">
    <property type="entry name" value="tRNA_bind"/>
    <property type="match status" value="1"/>
</dbReference>
<dbReference type="InterPro" id="IPR009061">
    <property type="entry name" value="DNA-bd_dom_put_sf"/>
</dbReference>
<keyword evidence="11 16" id="KW-0694">RNA-binding</keyword>
<keyword evidence="21" id="KW-1185">Reference proteome</keyword>
<dbReference type="InterPro" id="IPR012340">
    <property type="entry name" value="NA-bd_OB-fold"/>
</dbReference>
<keyword evidence="6 15" id="KW-0436">Ligase</keyword>
<dbReference type="SUPFAM" id="SSF50249">
    <property type="entry name" value="Nucleic acid-binding proteins"/>
    <property type="match status" value="1"/>
</dbReference>
<keyword evidence="5 16" id="KW-0820">tRNA-binding</keyword>
<keyword evidence="7 15" id="KW-0479">Metal-binding</keyword>
<dbReference type="InterPro" id="IPR005121">
    <property type="entry name" value="Fdx_antiC-bd"/>
</dbReference>
<dbReference type="SMART" id="SM00896">
    <property type="entry name" value="FDX-ACB"/>
    <property type="match status" value="1"/>
</dbReference>
<dbReference type="InterPro" id="IPR005147">
    <property type="entry name" value="tRNA_synthase_B5-dom"/>
</dbReference>
<feature type="binding site" evidence="15">
    <location>
        <position position="484"/>
    </location>
    <ligand>
        <name>Mg(2+)</name>
        <dbReference type="ChEBI" id="CHEBI:18420"/>
        <note>shared with alpha subunit</note>
    </ligand>
</feature>
<keyword evidence="9 15" id="KW-0067">ATP-binding</keyword>
<dbReference type="Pfam" id="PF03147">
    <property type="entry name" value="FDX-ACB"/>
    <property type="match status" value="1"/>
</dbReference>
<dbReference type="InterPro" id="IPR036690">
    <property type="entry name" value="Fdx_antiC-bd_sf"/>
</dbReference>
<evidence type="ECO:0000256" key="3">
    <source>
        <dbReference type="ARBA" id="ARBA00011209"/>
    </source>
</evidence>
<evidence type="ECO:0000256" key="12">
    <source>
        <dbReference type="ARBA" id="ARBA00022917"/>
    </source>
</evidence>
<reference evidence="20 21" key="1">
    <citation type="submission" date="2012-11" db="EMBL/GenBank/DDBJ databases">
        <title>Whole genome sequence of Acidocella aminolytica 101 = DSM 11237.</title>
        <authorList>
            <person name="Azuma Y."/>
            <person name="Higashiura N."/>
            <person name="Hirakawa H."/>
            <person name="Matsushita K."/>
        </authorList>
    </citation>
    <scope>NUCLEOTIDE SEQUENCE [LARGE SCALE GENOMIC DNA]</scope>
    <source>
        <strain evidence="21">101 / DSM 11237</strain>
    </source>
</reference>
<protein>
    <recommendedName>
        <fullName evidence="15">Phenylalanine--tRNA ligase beta subunit</fullName>
        <ecNumber evidence="15">6.1.1.20</ecNumber>
    </recommendedName>
    <alternativeName>
        <fullName evidence="15">Phenylalanyl-tRNA synthetase beta subunit</fullName>
        <shortName evidence="15">PheRS</shortName>
    </alternativeName>
</protein>
<dbReference type="SUPFAM" id="SSF54991">
    <property type="entry name" value="Anticodon-binding domain of PheRS"/>
    <property type="match status" value="1"/>
</dbReference>
<dbReference type="SUPFAM" id="SSF56037">
    <property type="entry name" value="PheT/TilS domain"/>
    <property type="match status" value="1"/>
</dbReference>
<feature type="binding site" evidence="15">
    <location>
        <position position="453"/>
    </location>
    <ligand>
        <name>Mg(2+)</name>
        <dbReference type="ChEBI" id="CHEBI:18420"/>
        <note>shared with alpha subunit</note>
    </ligand>
</feature>
<dbReference type="OrthoDB" id="9805455at2"/>
<evidence type="ECO:0000256" key="4">
    <source>
        <dbReference type="ARBA" id="ARBA00022490"/>
    </source>
</evidence>
<sequence length="818" mass="85607">MKFSLSWLKTWLDTDASLEDILATLNKIGLEVEGVENKAEALKPFTIAQIIEAKPHPNADRLRACRVTAGGAELSVVCGAPNARAGLKVVLAPAGAVIPTNGMVLKVGEIRGVKSEGMLTSARELGLGEDHDGIIELPDDAPIGDNYAVWAGLDEPVIEISITPNRGDALAVRGIARDLAAAGLGNLKPFAPAPIAGKGASAIQWVNDYQEACPWVVGRTIRGVKNGPSPEWLVKRLESIGLRPINTLVDITNFFTYDLGRPLHVFDVNKLTGPTLTLRPGHAGDSFPGLAGKEVQAGSEDCVIADGAGAQSLAGITGGEGTGCDEATTDVFIECALFDRVRIAKTGQRTGIFSDARARFERGIDSQLLPEALDAATALVLELCGGEASEISEAGNRPEWSRQAKLRFDRLQSFGGSDISAPEAVESLERLGFTVVTEDADSVVVAVPSWRNDVAQPQSLDQAPDLPGAAAAAEGAAEIEPEADLIEEVLRLKGLDAITPVSLPVASLVPAPILTPKQARTALARRVLAARGLLECVTFSFTDDATSALFGDSPESLRLANPISADVNQMRATPLATLAQAAARNLARGFSDFGLFETGPAYAADLSQALVAAGLRVGGTGLSALTPARAFDAMDAKADALAVLASLDLPMDALTTTAGGPSYYHPGQSGALMQGPKTMLARFGALHPAVAAKLDLPVGSVAFEIFLDAIPEPKRRKKSAPVVPPFQPLRRDFAFLVDDNVGAEAVLRAAKGAERNLITSAVLFDRYQGKGVPEGKVSLAIAVTLQPTAKSLTDAEIEAVCAKIVADVGKKTGATLRR</sequence>
<evidence type="ECO:0000256" key="11">
    <source>
        <dbReference type="ARBA" id="ARBA00022884"/>
    </source>
</evidence>
<dbReference type="Gene3D" id="3.50.40.10">
    <property type="entry name" value="Phenylalanyl-trna Synthetase, Chain B, domain 3"/>
    <property type="match status" value="1"/>
</dbReference>
<dbReference type="Pfam" id="PF17759">
    <property type="entry name" value="tRNA_synthFbeta"/>
    <property type="match status" value="1"/>
</dbReference>
<dbReference type="PANTHER" id="PTHR10947">
    <property type="entry name" value="PHENYLALANYL-TRNA SYNTHETASE BETA CHAIN AND LEUCINE-RICH REPEAT-CONTAINING PROTEIN 47"/>
    <property type="match status" value="1"/>
</dbReference>
<dbReference type="SMART" id="SM00873">
    <property type="entry name" value="B3_4"/>
    <property type="match status" value="1"/>
</dbReference>
<dbReference type="PROSITE" id="PS51447">
    <property type="entry name" value="FDX_ACB"/>
    <property type="match status" value="1"/>
</dbReference>
<feature type="domain" description="FDX-ACB" evidence="18">
    <location>
        <begin position="724"/>
        <end position="817"/>
    </location>
</feature>
<dbReference type="Gene3D" id="3.30.56.10">
    <property type="match status" value="2"/>
</dbReference>
<comment type="subcellular location">
    <subcellularLocation>
        <location evidence="1 15">Cytoplasm</location>
    </subcellularLocation>
</comment>
<evidence type="ECO:0000256" key="6">
    <source>
        <dbReference type="ARBA" id="ARBA00022598"/>
    </source>
</evidence>
<proteinExistence type="inferred from homology"/>
<dbReference type="InterPro" id="IPR045864">
    <property type="entry name" value="aa-tRNA-synth_II/BPL/LPL"/>
</dbReference>
<dbReference type="InterPro" id="IPR002547">
    <property type="entry name" value="tRNA-bd_dom"/>
</dbReference>
<dbReference type="PROSITE" id="PS51483">
    <property type="entry name" value="B5"/>
    <property type="match status" value="1"/>
</dbReference>
<dbReference type="InterPro" id="IPR033714">
    <property type="entry name" value="tRNA_bind_bactPheRS"/>
</dbReference>
<evidence type="ECO:0000256" key="10">
    <source>
        <dbReference type="ARBA" id="ARBA00022842"/>
    </source>
</evidence>
<dbReference type="CDD" id="cd02796">
    <property type="entry name" value="tRNA_bind_bactPheRS"/>
    <property type="match status" value="1"/>
</dbReference>
<dbReference type="Gene3D" id="3.30.930.10">
    <property type="entry name" value="Bira Bifunctional Protein, Domain 2"/>
    <property type="match status" value="1"/>
</dbReference>
<evidence type="ECO:0000256" key="9">
    <source>
        <dbReference type="ARBA" id="ARBA00022840"/>
    </source>
</evidence>
<evidence type="ECO:0000256" key="16">
    <source>
        <dbReference type="PROSITE-ProRule" id="PRU00209"/>
    </source>
</evidence>
<gene>
    <name evidence="15" type="primary">pheT</name>
    <name evidence="20" type="ORF">Aam_119_025</name>
</gene>
<evidence type="ECO:0000259" key="17">
    <source>
        <dbReference type="PROSITE" id="PS50886"/>
    </source>
</evidence>
<evidence type="ECO:0000256" key="8">
    <source>
        <dbReference type="ARBA" id="ARBA00022741"/>
    </source>
</evidence>
<dbReference type="Pfam" id="PF03484">
    <property type="entry name" value="B5"/>
    <property type="match status" value="1"/>
</dbReference>
<dbReference type="EC" id="6.1.1.20" evidence="15"/>
<evidence type="ECO:0000256" key="14">
    <source>
        <dbReference type="ARBA" id="ARBA00049255"/>
    </source>
</evidence>
<dbReference type="GO" id="GO:0005524">
    <property type="term" value="F:ATP binding"/>
    <property type="evidence" value="ECO:0007669"/>
    <property type="project" value="UniProtKB-UniRule"/>
</dbReference>
<dbReference type="GO" id="GO:0006432">
    <property type="term" value="P:phenylalanyl-tRNA aminoacylation"/>
    <property type="evidence" value="ECO:0007669"/>
    <property type="project" value="UniProtKB-UniRule"/>
</dbReference>
<evidence type="ECO:0000256" key="13">
    <source>
        <dbReference type="ARBA" id="ARBA00023146"/>
    </source>
</evidence>
<feature type="domain" description="B5" evidence="19">
    <location>
        <begin position="399"/>
        <end position="500"/>
    </location>
</feature>
<dbReference type="InterPro" id="IPR045060">
    <property type="entry name" value="Phe-tRNA-ligase_IIc_bsu"/>
</dbReference>
<dbReference type="SUPFAM" id="SSF46955">
    <property type="entry name" value="Putative DNA-binding domain"/>
    <property type="match status" value="1"/>
</dbReference>
<dbReference type="NCBIfam" id="TIGR00472">
    <property type="entry name" value="pheT_bact"/>
    <property type="match status" value="1"/>
</dbReference>
<name>A0A0D6PJG5_9PROT</name>
<keyword evidence="12 15" id="KW-0648">Protein biosynthesis</keyword>
<dbReference type="AlphaFoldDB" id="A0A0D6PJG5"/>
<dbReference type="SMART" id="SM00874">
    <property type="entry name" value="B5"/>
    <property type="match status" value="1"/>
</dbReference>
<dbReference type="PANTHER" id="PTHR10947:SF0">
    <property type="entry name" value="PHENYLALANINE--TRNA LIGASE BETA SUBUNIT"/>
    <property type="match status" value="1"/>
</dbReference>
<dbReference type="CDD" id="cd00769">
    <property type="entry name" value="PheRS_beta_core"/>
    <property type="match status" value="1"/>
</dbReference>
<comment type="catalytic activity">
    <reaction evidence="14 15">
        <text>tRNA(Phe) + L-phenylalanine + ATP = L-phenylalanyl-tRNA(Phe) + AMP + diphosphate + H(+)</text>
        <dbReference type="Rhea" id="RHEA:19413"/>
        <dbReference type="Rhea" id="RHEA-COMP:9668"/>
        <dbReference type="Rhea" id="RHEA-COMP:9699"/>
        <dbReference type="ChEBI" id="CHEBI:15378"/>
        <dbReference type="ChEBI" id="CHEBI:30616"/>
        <dbReference type="ChEBI" id="CHEBI:33019"/>
        <dbReference type="ChEBI" id="CHEBI:58095"/>
        <dbReference type="ChEBI" id="CHEBI:78442"/>
        <dbReference type="ChEBI" id="CHEBI:78531"/>
        <dbReference type="ChEBI" id="CHEBI:456215"/>
        <dbReference type="EC" id="6.1.1.20"/>
    </reaction>
</comment>
<dbReference type="Gene3D" id="3.30.70.380">
    <property type="entry name" value="Ferrodoxin-fold anticodon-binding domain"/>
    <property type="match status" value="1"/>
</dbReference>
<keyword evidence="10 15" id="KW-0460">Magnesium</keyword>
<evidence type="ECO:0000256" key="5">
    <source>
        <dbReference type="ARBA" id="ARBA00022555"/>
    </source>
</evidence>
<evidence type="ECO:0000313" key="20">
    <source>
        <dbReference type="EMBL" id="GAN81807.1"/>
    </source>
</evidence>
<comment type="subunit">
    <text evidence="3 15">Tetramer of two alpha and two beta subunits.</text>
</comment>
<dbReference type="InterPro" id="IPR020825">
    <property type="entry name" value="Phe-tRNA_synthase-like_B3/B4"/>
</dbReference>
<dbReference type="InterPro" id="IPR004532">
    <property type="entry name" value="Phe-tRNA-ligase_IIc_bsu_bact"/>
</dbReference>
<keyword evidence="13 15" id="KW-0030">Aminoacyl-tRNA synthetase</keyword>
<dbReference type="Gene3D" id="2.40.50.140">
    <property type="entry name" value="Nucleic acid-binding proteins"/>
    <property type="match status" value="1"/>
</dbReference>
<evidence type="ECO:0000259" key="19">
    <source>
        <dbReference type="PROSITE" id="PS51483"/>
    </source>
</evidence>